<evidence type="ECO:0000313" key="3">
    <source>
        <dbReference type="Proteomes" id="UP001164705"/>
    </source>
</evidence>
<dbReference type="Gene3D" id="3.20.80.10">
    <property type="entry name" value="Regulatory factor, effector binding domain"/>
    <property type="match status" value="1"/>
</dbReference>
<organism evidence="2 3">
    <name type="scientific">Lacinutrix neustonica</name>
    <dbReference type="NCBI Taxonomy" id="2980107"/>
    <lineage>
        <taxon>Bacteria</taxon>
        <taxon>Pseudomonadati</taxon>
        <taxon>Bacteroidota</taxon>
        <taxon>Flavobacteriia</taxon>
        <taxon>Flavobacteriales</taxon>
        <taxon>Flavobacteriaceae</taxon>
        <taxon>Lacinutrix</taxon>
    </lineage>
</organism>
<dbReference type="SMART" id="SM00871">
    <property type="entry name" value="AraC_E_bind"/>
    <property type="match status" value="1"/>
</dbReference>
<proteinExistence type="predicted"/>
<dbReference type="InterPro" id="IPR011256">
    <property type="entry name" value="Reg_factor_effector_dom_sf"/>
</dbReference>
<sequence>MEKQIGPEYERSLEKLDSVIQVDMKKYSIVVDKETTQHSGGFYIYNSTATTFEDFPSKMEQMLPEIMSYAQKNNISIAGAPFVLYHKWDEANNAVMFSCCIPTAARVITTGSTILTGQIEPFKALKITLNGNYSHLKEAWDTGMKAIADSGLEQEKDGPMLEAYLNSPMNTPNPAHLKTEIYIAVQ</sequence>
<dbReference type="Pfam" id="PF06445">
    <property type="entry name" value="GyrI-like"/>
    <property type="match status" value="1"/>
</dbReference>
<dbReference type="SUPFAM" id="SSF55136">
    <property type="entry name" value="Probable bacterial effector-binding domain"/>
    <property type="match status" value="1"/>
</dbReference>
<dbReference type="Proteomes" id="UP001164705">
    <property type="component" value="Chromosome"/>
</dbReference>
<name>A0A9E8MX01_9FLAO</name>
<accession>A0A9E8MX01</accession>
<evidence type="ECO:0000313" key="2">
    <source>
        <dbReference type="EMBL" id="WAC01830.1"/>
    </source>
</evidence>
<reference evidence="2" key="1">
    <citation type="submission" date="2022-11" db="EMBL/GenBank/DDBJ databases">
        <title>Lacinutrix neustonica HL-RS19T sp. nov., isolated from the surface microlayer sample of brackish Lake Shihwa.</title>
        <authorList>
            <person name="Choi J.Y."/>
            <person name="Hwang C.Y."/>
        </authorList>
    </citation>
    <scope>NUCLEOTIDE SEQUENCE</scope>
    <source>
        <strain evidence="2">HL-RS19</strain>
    </source>
</reference>
<dbReference type="EMBL" id="CP113088">
    <property type="protein sequence ID" value="WAC01830.1"/>
    <property type="molecule type" value="Genomic_DNA"/>
</dbReference>
<gene>
    <name evidence="2" type="ORF">N7U66_18435</name>
</gene>
<keyword evidence="3" id="KW-1185">Reference proteome</keyword>
<evidence type="ECO:0000259" key="1">
    <source>
        <dbReference type="SMART" id="SM00871"/>
    </source>
</evidence>
<dbReference type="RefSeq" id="WP_267676428.1">
    <property type="nucleotide sequence ID" value="NZ_CP113088.1"/>
</dbReference>
<protein>
    <submittedName>
        <fullName evidence="2">GyrI-like domain-containing protein</fullName>
    </submittedName>
</protein>
<dbReference type="InterPro" id="IPR010499">
    <property type="entry name" value="AraC_E-bd"/>
</dbReference>
<feature type="domain" description="AraC effector-binding" evidence="1">
    <location>
        <begin position="31"/>
        <end position="186"/>
    </location>
</feature>
<dbReference type="KEGG" id="lnu:N7U66_18435"/>
<dbReference type="AlphaFoldDB" id="A0A9E8MX01"/>
<dbReference type="InterPro" id="IPR029442">
    <property type="entry name" value="GyrI-like"/>
</dbReference>